<dbReference type="Pfam" id="PF00149">
    <property type="entry name" value="Metallophos"/>
    <property type="match status" value="1"/>
</dbReference>
<keyword evidence="3" id="KW-1185">Reference proteome</keyword>
<accession>A0ABV5KMP9</accession>
<dbReference type="EMBL" id="JBHMDO010000018">
    <property type="protein sequence ID" value="MFB9326449.1"/>
    <property type="molecule type" value="Genomic_DNA"/>
</dbReference>
<evidence type="ECO:0000259" key="1">
    <source>
        <dbReference type="Pfam" id="PF00149"/>
    </source>
</evidence>
<sequence length="321" mass="35113">MNSAYEALQEESTMERKLRFREDGTFTIVQFTDLHWKNGDEADLRTRSLMELAISEEAPDLIVFTGDVIYSSECDAPLHAIREAVSAAEASGIPWAVVLGNHDSEADVTREELHRSLLGYGGSVTGDTPGVTGCGNYTIAVRDSGGTETAAVLYFLDSGDYSRHPNVDGYAWIAKDQIDWYASQSRAFAAGNDGNPLPALAFFHIPLPEYAEAWEQGGCRGSKHEAVCCPKLNSGLFAAMVEAGDVMGTFVGHDHINDFSGELCGIRLTYGRASGYNTYGKEGFPRGARVIRLREGERSFESWLRLDDGSVDWQTDEAAIE</sequence>
<dbReference type="InterPro" id="IPR011230">
    <property type="entry name" value="PAP14/16/28/29"/>
</dbReference>
<dbReference type="PANTHER" id="PTHR32440">
    <property type="entry name" value="PHOSPHATASE DCR2-RELATED-RELATED"/>
    <property type="match status" value="1"/>
</dbReference>
<dbReference type="Gene3D" id="3.60.21.10">
    <property type="match status" value="1"/>
</dbReference>
<gene>
    <name evidence="2" type="ORF">ACFFSY_11045</name>
</gene>
<proteinExistence type="predicted"/>
<comment type="caution">
    <text evidence="2">The sequence shown here is derived from an EMBL/GenBank/DDBJ whole genome shotgun (WGS) entry which is preliminary data.</text>
</comment>
<evidence type="ECO:0000313" key="3">
    <source>
        <dbReference type="Proteomes" id="UP001589747"/>
    </source>
</evidence>
<dbReference type="SUPFAM" id="SSF56300">
    <property type="entry name" value="Metallo-dependent phosphatases"/>
    <property type="match status" value="1"/>
</dbReference>
<protein>
    <submittedName>
        <fullName evidence="2">Metallophosphoesterase family protein</fullName>
    </submittedName>
</protein>
<reference evidence="2 3" key="1">
    <citation type="submission" date="2024-09" db="EMBL/GenBank/DDBJ databases">
        <authorList>
            <person name="Sun Q."/>
            <person name="Mori K."/>
        </authorList>
    </citation>
    <scope>NUCLEOTIDE SEQUENCE [LARGE SCALE GENOMIC DNA]</scope>
    <source>
        <strain evidence="2 3">TISTR 2452</strain>
    </source>
</reference>
<dbReference type="PANTHER" id="PTHR32440:SF11">
    <property type="entry name" value="METALLOPHOSPHOESTERASE DOMAIN-CONTAINING PROTEIN"/>
    <property type="match status" value="1"/>
</dbReference>
<organism evidence="2 3">
    <name type="scientific">Paenibacillus aurantiacus</name>
    <dbReference type="NCBI Taxonomy" id="1936118"/>
    <lineage>
        <taxon>Bacteria</taxon>
        <taxon>Bacillati</taxon>
        <taxon>Bacillota</taxon>
        <taxon>Bacilli</taxon>
        <taxon>Bacillales</taxon>
        <taxon>Paenibacillaceae</taxon>
        <taxon>Paenibacillus</taxon>
    </lineage>
</organism>
<name>A0ABV5KMP9_9BACL</name>
<dbReference type="CDD" id="cd07383">
    <property type="entry name" value="MPP_Dcr2"/>
    <property type="match status" value="1"/>
</dbReference>
<feature type="domain" description="Calcineurin-like phosphoesterase" evidence="1">
    <location>
        <begin position="27"/>
        <end position="256"/>
    </location>
</feature>
<dbReference type="PIRSF" id="PIRSF030250">
    <property type="entry name" value="Ptase_At2g46880"/>
    <property type="match status" value="1"/>
</dbReference>
<dbReference type="Proteomes" id="UP001589747">
    <property type="component" value="Unassembled WGS sequence"/>
</dbReference>
<dbReference type="InterPro" id="IPR004843">
    <property type="entry name" value="Calcineurin-like_PHP"/>
</dbReference>
<dbReference type="InterPro" id="IPR029052">
    <property type="entry name" value="Metallo-depent_PP-like"/>
</dbReference>
<dbReference type="RefSeq" id="WP_377493762.1">
    <property type="nucleotide sequence ID" value="NZ_JBHMDO010000018.1"/>
</dbReference>
<evidence type="ECO:0000313" key="2">
    <source>
        <dbReference type="EMBL" id="MFB9326449.1"/>
    </source>
</evidence>